<evidence type="ECO:0000256" key="2">
    <source>
        <dbReference type="ARBA" id="ARBA00022692"/>
    </source>
</evidence>
<reference evidence="6 7" key="1">
    <citation type="submission" date="2019-04" db="EMBL/GenBank/DDBJ databases">
        <title>Draft genome of the big-headed turtle Platysternon megacephalum.</title>
        <authorList>
            <person name="Gong S."/>
        </authorList>
    </citation>
    <scope>NUCLEOTIDE SEQUENCE [LARGE SCALE GENOMIC DNA]</scope>
    <source>
        <strain evidence="6">DO16091913</strain>
        <tissue evidence="6">Muscle</tissue>
    </source>
</reference>
<protein>
    <submittedName>
        <fullName evidence="6">Transmembrane protein 184A</fullName>
    </submittedName>
</protein>
<keyword evidence="3 5" id="KW-1133">Transmembrane helix</keyword>
<feature type="transmembrane region" description="Helical" evidence="5">
    <location>
        <begin position="88"/>
        <end position="108"/>
    </location>
</feature>
<dbReference type="InterPro" id="IPR005178">
    <property type="entry name" value="Ostalpha/TMEM184C"/>
</dbReference>
<evidence type="ECO:0000313" key="7">
    <source>
        <dbReference type="Proteomes" id="UP000297703"/>
    </source>
</evidence>
<evidence type="ECO:0000313" key="6">
    <source>
        <dbReference type="EMBL" id="TFJ95585.1"/>
    </source>
</evidence>
<dbReference type="OrthoDB" id="5348404at2759"/>
<comment type="subcellular location">
    <subcellularLocation>
        <location evidence="1">Membrane</location>
        <topology evidence="1">Multi-pass membrane protein</topology>
    </subcellularLocation>
</comment>
<name>A0A4D9DDB2_9SAUR</name>
<organism evidence="6 7">
    <name type="scientific">Platysternon megacephalum</name>
    <name type="common">big-headed turtle</name>
    <dbReference type="NCBI Taxonomy" id="55544"/>
    <lineage>
        <taxon>Eukaryota</taxon>
        <taxon>Metazoa</taxon>
        <taxon>Chordata</taxon>
        <taxon>Craniata</taxon>
        <taxon>Vertebrata</taxon>
        <taxon>Euteleostomi</taxon>
        <taxon>Archelosauria</taxon>
        <taxon>Testudinata</taxon>
        <taxon>Testudines</taxon>
        <taxon>Cryptodira</taxon>
        <taxon>Durocryptodira</taxon>
        <taxon>Testudinoidea</taxon>
        <taxon>Platysternidae</taxon>
        <taxon>Platysternon</taxon>
    </lineage>
</organism>
<sequence>MSNTTHTDMSSSTEGGVGVTSMVGSTLQTRIFPLTDSSHLSPEDDSPLRALQNYSQDGQQIFLTTSAAQVISGIFVWSALILTIHQATLQFCIVKPLMAIVTIVLQAFGKYHDGDFK</sequence>
<keyword evidence="7" id="KW-1185">Reference proteome</keyword>
<evidence type="ECO:0000256" key="5">
    <source>
        <dbReference type="SAM" id="Phobius"/>
    </source>
</evidence>
<dbReference type="EMBL" id="QXTE01004077">
    <property type="protein sequence ID" value="TFJ95585.1"/>
    <property type="molecule type" value="Genomic_DNA"/>
</dbReference>
<dbReference type="STRING" id="55544.A0A4D9DDB2"/>
<accession>A0A4D9DDB2</accession>
<dbReference type="GO" id="GO:0016020">
    <property type="term" value="C:membrane"/>
    <property type="evidence" value="ECO:0007669"/>
    <property type="project" value="UniProtKB-SubCell"/>
</dbReference>
<evidence type="ECO:0000256" key="1">
    <source>
        <dbReference type="ARBA" id="ARBA00004141"/>
    </source>
</evidence>
<keyword evidence="2 5" id="KW-0812">Transmembrane</keyword>
<evidence type="ECO:0000256" key="4">
    <source>
        <dbReference type="ARBA" id="ARBA00023136"/>
    </source>
</evidence>
<evidence type="ECO:0000256" key="3">
    <source>
        <dbReference type="ARBA" id="ARBA00022989"/>
    </source>
</evidence>
<feature type="transmembrane region" description="Helical" evidence="5">
    <location>
        <begin position="61"/>
        <end position="82"/>
    </location>
</feature>
<proteinExistence type="predicted"/>
<dbReference type="Pfam" id="PF03619">
    <property type="entry name" value="Solute_trans_a"/>
    <property type="match status" value="1"/>
</dbReference>
<comment type="caution">
    <text evidence="6">The sequence shown here is derived from an EMBL/GenBank/DDBJ whole genome shotgun (WGS) entry which is preliminary data.</text>
</comment>
<dbReference type="AlphaFoldDB" id="A0A4D9DDB2"/>
<reference evidence="6 7" key="2">
    <citation type="submission" date="2019-04" db="EMBL/GenBank/DDBJ databases">
        <title>The genome sequence of big-headed turtle.</title>
        <authorList>
            <person name="Gong S."/>
        </authorList>
    </citation>
    <scope>NUCLEOTIDE SEQUENCE [LARGE SCALE GENOMIC DNA]</scope>
    <source>
        <strain evidence="6">DO16091913</strain>
        <tissue evidence="6">Muscle</tissue>
    </source>
</reference>
<gene>
    <name evidence="6" type="ORF">DR999_PMT22805</name>
</gene>
<dbReference type="Proteomes" id="UP000297703">
    <property type="component" value="Unassembled WGS sequence"/>
</dbReference>
<keyword evidence="4 5" id="KW-0472">Membrane</keyword>